<proteinExistence type="predicted"/>
<comment type="caution">
    <text evidence="2">The sequence shown here is derived from an EMBL/GenBank/DDBJ whole genome shotgun (WGS) entry which is preliminary data.</text>
</comment>
<dbReference type="PROSITE" id="PS50994">
    <property type="entry name" value="INTEGRASE"/>
    <property type="match status" value="1"/>
</dbReference>
<dbReference type="InterPro" id="IPR001584">
    <property type="entry name" value="Integrase_cat-core"/>
</dbReference>
<dbReference type="Pfam" id="PF13683">
    <property type="entry name" value="rve_3"/>
    <property type="match status" value="1"/>
</dbReference>
<gene>
    <name evidence="2" type="ORF">GCM10010178_76770</name>
</gene>
<dbReference type="PANTHER" id="PTHR46889">
    <property type="entry name" value="TRANSPOSASE INSF FOR INSERTION SEQUENCE IS3B-RELATED"/>
    <property type="match status" value="1"/>
</dbReference>
<name>A0ABQ2V8Q2_9PSEU</name>
<protein>
    <recommendedName>
        <fullName evidence="1">Integrase catalytic domain-containing protein</fullName>
    </recommendedName>
</protein>
<dbReference type="PANTHER" id="PTHR46889:SF4">
    <property type="entry name" value="TRANSPOSASE INSO FOR INSERTION SEQUENCE ELEMENT IS911B-RELATED"/>
    <property type="match status" value="1"/>
</dbReference>
<dbReference type="Proteomes" id="UP000649573">
    <property type="component" value="Unassembled WGS sequence"/>
</dbReference>
<dbReference type="InterPro" id="IPR012337">
    <property type="entry name" value="RNaseH-like_sf"/>
</dbReference>
<feature type="domain" description="Integrase catalytic" evidence="1">
    <location>
        <begin position="1"/>
        <end position="116"/>
    </location>
</feature>
<dbReference type="Gene3D" id="3.30.420.10">
    <property type="entry name" value="Ribonuclease H-like superfamily/Ribonuclease H"/>
    <property type="match status" value="1"/>
</dbReference>
<organism evidence="2 3">
    <name type="scientific">Lentzea flava</name>
    <dbReference type="NCBI Taxonomy" id="103732"/>
    <lineage>
        <taxon>Bacteria</taxon>
        <taxon>Bacillati</taxon>
        <taxon>Actinomycetota</taxon>
        <taxon>Actinomycetes</taxon>
        <taxon>Pseudonocardiales</taxon>
        <taxon>Pseudonocardiaceae</taxon>
        <taxon>Lentzea</taxon>
    </lineage>
</organism>
<evidence type="ECO:0000313" key="2">
    <source>
        <dbReference type="EMBL" id="GGU73962.1"/>
    </source>
</evidence>
<accession>A0ABQ2V8Q2</accession>
<dbReference type="SUPFAM" id="SSF53098">
    <property type="entry name" value="Ribonuclease H-like"/>
    <property type="match status" value="1"/>
</dbReference>
<evidence type="ECO:0000259" key="1">
    <source>
        <dbReference type="PROSITE" id="PS50994"/>
    </source>
</evidence>
<reference evidence="3" key="1">
    <citation type="journal article" date="2019" name="Int. J. Syst. Evol. Microbiol.">
        <title>The Global Catalogue of Microorganisms (GCM) 10K type strain sequencing project: providing services to taxonomists for standard genome sequencing and annotation.</title>
        <authorList>
            <consortium name="The Broad Institute Genomics Platform"/>
            <consortium name="The Broad Institute Genome Sequencing Center for Infectious Disease"/>
            <person name="Wu L."/>
            <person name="Ma J."/>
        </authorList>
    </citation>
    <scope>NUCLEOTIDE SEQUENCE [LARGE SCALE GENOMIC DNA]</scope>
    <source>
        <strain evidence="3">JCM 3296</strain>
    </source>
</reference>
<evidence type="ECO:0000313" key="3">
    <source>
        <dbReference type="Proteomes" id="UP000649573"/>
    </source>
</evidence>
<dbReference type="RefSeq" id="WP_189258696.1">
    <property type="nucleotide sequence ID" value="NZ_BMRE01000054.1"/>
</dbReference>
<dbReference type="InterPro" id="IPR036397">
    <property type="entry name" value="RNaseH_sf"/>
</dbReference>
<dbReference type="EMBL" id="BMRE01000054">
    <property type="protein sequence ID" value="GGU73962.1"/>
    <property type="molecule type" value="Genomic_DNA"/>
</dbReference>
<dbReference type="InterPro" id="IPR050900">
    <property type="entry name" value="Transposase_IS3/IS150/IS904"/>
</dbReference>
<sequence length="119" mass="13431">MVTTAIEAAVAARGRDCRGTVLHSDRGGEYTANLTAQACFRHGLRRSMGATGICWDNSPAESFWSTFKHEHYYRHVYATKTELVAAVDNWIRFYNSTRRHSKLGMRSPSDYEKSLRAAA</sequence>
<keyword evidence="3" id="KW-1185">Reference proteome</keyword>